<evidence type="ECO:0000313" key="2">
    <source>
        <dbReference type="Proteomes" id="UP001170624"/>
    </source>
</evidence>
<protein>
    <recommendedName>
        <fullName evidence="3">4-oxalocrotonate tautomerase domain-containing protein</fullName>
    </recommendedName>
</protein>
<evidence type="ECO:0000313" key="1">
    <source>
        <dbReference type="EMBL" id="MDO6541934.1"/>
    </source>
</evidence>
<accession>A0AAW7Y3D6</accession>
<proteinExistence type="predicted"/>
<comment type="caution">
    <text evidence="1">The sequence shown here is derived from an EMBL/GenBank/DDBJ whole genome shotgun (WGS) entry which is preliminary data.</text>
</comment>
<name>A0AAW7Y3D6_9GAMM</name>
<dbReference type="Proteomes" id="UP001170624">
    <property type="component" value="Unassembled WGS sequence"/>
</dbReference>
<dbReference type="RefSeq" id="WP_062691424.1">
    <property type="nucleotide sequence ID" value="NZ_AP024851.1"/>
</dbReference>
<dbReference type="AlphaFoldDB" id="A0AAW7Y3D6"/>
<gene>
    <name evidence="1" type="ORF">Q4568_05300</name>
</gene>
<evidence type="ECO:0008006" key="3">
    <source>
        <dbReference type="Google" id="ProtNLM"/>
    </source>
</evidence>
<dbReference type="EMBL" id="JAUOPU010000003">
    <property type="protein sequence ID" value="MDO6541934.1"/>
    <property type="molecule type" value="Genomic_DNA"/>
</dbReference>
<sequence length="129" mass="14523">MPLIRIKSLPFTQQEVPIPQVLNSLSRAISVETEIESHHIMLTWEYIPAGHYVHSGKAVHHQPINTHPILVDLIAPNFNTEQQIASMLELIANTLAEQVPIAKNNIFINFTPAYSDGVYDSGQVVEWDE</sequence>
<reference evidence="1" key="1">
    <citation type="submission" date="2023-07" db="EMBL/GenBank/DDBJ databases">
        <title>Genome content predicts the carbon catabolic preferences of heterotrophic bacteria.</title>
        <authorList>
            <person name="Gralka M."/>
        </authorList>
    </citation>
    <scope>NUCLEOTIDE SEQUENCE</scope>
    <source>
        <strain evidence="1">G2M05</strain>
    </source>
</reference>
<organism evidence="1 2">
    <name type="scientific">Photobacterium sanguinicancri</name>
    <dbReference type="NCBI Taxonomy" id="875932"/>
    <lineage>
        <taxon>Bacteria</taxon>
        <taxon>Pseudomonadati</taxon>
        <taxon>Pseudomonadota</taxon>
        <taxon>Gammaproteobacteria</taxon>
        <taxon>Vibrionales</taxon>
        <taxon>Vibrionaceae</taxon>
        <taxon>Photobacterium</taxon>
    </lineage>
</organism>